<dbReference type="Pfam" id="PF13499">
    <property type="entry name" value="EF-hand_7"/>
    <property type="match status" value="1"/>
</dbReference>
<dbReference type="InterPro" id="IPR018247">
    <property type="entry name" value="EF_Hand_1_Ca_BS"/>
</dbReference>
<gene>
    <name evidence="4" type="ORF">HPHI1048_LOCUS8094</name>
</gene>
<proteinExistence type="predicted"/>
<dbReference type="Gene3D" id="1.10.238.10">
    <property type="entry name" value="EF-hand"/>
    <property type="match status" value="1"/>
</dbReference>
<feature type="region of interest" description="Disordered" evidence="2">
    <location>
        <begin position="174"/>
        <end position="224"/>
    </location>
</feature>
<feature type="domain" description="EF-hand" evidence="3">
    <location>
        <begin position="89"/>
        <end position="124"/>
    </location>
</feature>
<dbReference type="InterPro" id="IPR002048">
    <property type="entry name" value="EF_hand_dom"/>
</dbReference>
<name>A0A7S0EB44_9CRYP</name>
<organism evidence="4">
    <name type="scientific">Hanusia phi</name>
    <dbReference type="NCBI Taxonomy" id="3032"/>
    <lineage>
        <taxon>Eukaryota</taxon>
        <taxon>Cryptophyceae</taxon>
        <taxon>Pyrenomonadales</taxon>
        <taxon>Geminigeraceae</taxon>
        <taxon>Hanusia</taxon>
    </lineage>
</organism>
<dbReference type="SMART" id="SM00054">
    <property type="entry name" value="EFh"/>
    <property type="match status" value="2"/>
</dbReference>
<reference evidence="4" key="1">
    <citation type="submission" date="2021-01" db="EMBL/GenBank/DDBJ databases">
        <authorList>
            <person name="Corre E."/>
            <person name="Pelletier E."/>
            <person name="Niang G."/>
            <person name="Scheremetjew M."/>
            <person name="Finn R."/>
            <person name="Kale V."/>
            <person name="Holt S."/>
            <person name="Cochrane G."/>
            <person name="Meng A."/>
            <person name="Brown T."/>
            <person name="Cohen L."/>
        </authorList>
    </citation>
    <scope>NUCLEOTIDE SEQUENCE</scope>
    <source>
        <strain evidence="4">CCMP325</strain>
    </source>
</reference>
<dbReference type="GO" id="GO:0005509">
    <property type="term" value="F:calcium ion binding"/>
    <property type="evidence" value="ECO:0007669"/>
    <property type="project" value="InterPro"/>
</dbReference>
<evidence type="ECO:0000313" key="4">
    <source>
        <dbReference type="EMBL" id="CAD8479712.1"/>
    </source>
</evidence>
<evidence type="ECO:0000256" key="2">
    <source>
        <dbReference type="SAM" id="MobiDB-lite"/>
    </source>
</evidence>
<dbReference type="SUPFAM" id="SSF47473">
    <property type="entry name" value="EF-hand"/>
    <property type="match status" value="1"/>
</dbReference>
<dbReference type="EMBL" id="HBEO01011811">
    <property type="protein sequence ID" value="CAD8479712.1"/>
    <property type="molecule type" value="Transcribed_RNA"/>
</dbReference>
<feature type="compositionally biased region" description="Basic and acidic residues" evidence="2">
    <location>
        <begin position="194"/>
        <end position="218"/>
    </location>
</feature>
<keyword evidence="1" id="KW-0106">Calcium</keyword>
<dbReference type="AlphaFoldDB" id="A0A7S0EB44"/>
<dbReference type="CDD" id="cd00051">
    <property type="entry name" value="EFh"/>
    <property type="match status" value="1"/>
</dbReference>
<evidence type="ECO:0000256" key="1">
    <source>
        <dbReference type="ARBA" id="ARBA00022837"/>
    </source>
</evidence>
<evidence type="ECO:0000259" key="3">
    <source>
        <dbReference type="PROSITE" id="PS50222"/>
    </source>
</evidence>
<dbReference type="PROSITE" id="PS00018">
    <property type="entry name" value="EF_HAND_1"/>
    <property type="match status" value="2"/>
</dbReference>
<dbReference type="PROSITE" id="PS50222">
    <property type="entry name" value="EF_HAND_2"/>
    <property type="match status" value="2"/>
</dbReference>
<accession>A0A7S0EB44</accession>
<protein>
    <recommendedName>
        <fullName evidence="3">EF-hand domain-containing protein</fullName>
    </recommendedName>
</protein>
<dbReference type="InterPro" id="IPR011992">
    <property type="entry name" value="EF-hand-dom_pair"/>
</dbReference>
<feature type="domain" description="EF-hand" evidence="3">
    <location>
        <begin position="125"/>
        <end position="160"/>
    </location>
</feature>
<sequence>MIEQSEDMDSDAEDKALEEGLRRLVTSDTFTFTRTKSVEECMLDRIAELKGSLFQRLSSVSSTISSTANTLESAKKFFIQYFSGVSSAELSNKIQAAFKKFDSNDSDQLDIHELGDAFAAMGLRMTIDELEALLAEFDLNQDGFIDSDEFEHLIRMKLNVFCLQGCKACRMGKSNQPPHGYRYDDTELPQQQGSDEHRKGTSEEEERAKQVARDEGKKRALPPSLHERISIIASDYHGTANLRKNDMSPKRLFSGTMRKVHSEPVVYKPAYLVRYSSPAQDEPTSPNFLTVRRFYNPKTSTKKHVHLSLPPASKSDELDLRNELRLSRRLPQSVHVARMSPRESLKVRQRGSSEILLPLVKASLPGWLTSRDTEAERKPPRTGYLTARNVQTPRRYYR</sequence>
<feature type="region of interest" description="Disordered" evidence="2">
    <location>
        <begin position="371"/>
        <end position="398"/>
    </location>
</feature>